<protein>
    <recommendedName>
        <fullName evidence="1">DUF4139 domain-containing protein</fullName>
    </recommendedName>
</protein>
<evidence type="ECO:0000259" key="1">
    <source>
        <dbReference type="Pfam" id="PF13598"/>
    </source>
</evidence>
<reference evidence="2 3" key="1">
    <citation type="submission" date="2016-10" db="EMBL/GenBank/DDBJ databases">
        <authorList>
            <person name="de Groot N.N."/>
        </authorList>
    </citation>
    <scope>NUCLEOTIDE SEQUENCE [LARGE SCALE GENOMIC DNA]</scope>
    <source>
        <strain evidence="2 3">Nm146</strain>
    </source>
</reference>
<name>A0A1I4NB02_9PROT</name>
<dbReference type="EMBL" id="FOUF01000007">
    <property type="protein sequence ID" value="SFM12714.1"/>
    <property type="molecule type" value="Genomic_DNA"/>
</dbReference>
<sequence length="502" mass="56139">MSRLTTARQQNTPSFISGKKRVQKKWLHASLGIFTLITIPFSHATTNGDELVTTAQDQKHLVVTIYNDNLALIKDTRQLILDRARNNLAWREVSAQIRPETALLRNLTAPTGFHLLEQNFDFDLLTPRKLLEKHVGKAVTVVRTHPTTGEETKENATILSVNEGVILKFDDRIENNPPGRIVFPGVPENLRDRPTLLISLISPSQGKHNLELSYLTEGLSWHADYVAALNEDDSHLDLNGLVTLTNQSGVTYPQAELQLVAGDVHRVQPARRLTRKTMAMAAEAIDAAQMKEESLFEYHLYTLQRPTTLADNQTKQVALMSAANIAVSKEYVLQGGDYYYTGMYTAIGQKLKTSVLVRFLNKGAGLGIPLPKGIIRVYKKDTQGNSQFIGEDQIDHTPRNEQVRLKLGNAFDVTADKVQTDFQQIAGTLRHTSIYETAYQITLRNAKKETITVHVREPIPGDWAVLSESSPHTKLSAGMAEWQIAVPAESEATLNYRVRVNY</sequence>
<dbReference type="AlphaFoldDB" id="A0A1I4NB02"/>
<evidence type="ECO:0000313" key="3">
    <source>
        <dbReference type="Proteomes" id="UP000199561"/>
    </source>
</evidence>
<organism evidence="2 3">
    <name type="scientific">Nitrosomonas nitrosa</name>
    <dbReference type="NCBI Taxonomy" id="52442"/>
    <lineage>
        <taxon>Bacteria</taxon>
        <taxon>Pseudomonadati</taxon>
        <taxon>Pseudomonadota</taxon>
        <taxon>Betaproteobacteria</taxon>
        <taxon>Nitrosomonadales</taxon>
        <taxon>Nitrosomonadaceae</taxon>
        <taxon>Nitrosomonas</taxon>
    </lineage>
</organism>
<proteinExistence type="predicted"/>
<dbReference type="PANTHER" id="PTHR38075:SF1">
    <property type="entry name" value="DUF4139 DOMAIN-CONTAINING PROTEIN"/>
    <property type="match status" value="1"/>
</dbReference>
<accession>A0A1I4NB02</accession>
<dbReference type="RefSeq" id="WP_090667080.1">
    <property type="nucleotide sequence ID" value="NZ_FOUF01000007.1"/>
</dbReference>
<gene>
    <name evidence="2" type="ORF">SAMN05421880_10737</name>
</gene>
<evidence type="ECO:0000313" key="2">
    <source>
        <dbReference type="EMBL" id="SFM12714.1"/>
    </source>
</evidence>
<dbReference type="PANTHER" id="PTHR38075">
    <property type="entry name" value="DUF4139 DOMAIN-CONTAINING PROTEIN"/>
    <property type="match status" value="1"/>
</dbReference>
<dbReference type="Pfam" id="PF13598">
    <property type="entry name" value="DUF4139"/>
    <property type="match status" value="1"/>
</dbReference>
<dbReference type="InterPro" id="IPR037291">
    <property type="entry name" value="DUF4139"/>
</dbReference>
<feature type="domain" description="DUF4139" evidence="1">
    <location>
        <begin position="210"/>
        <end position="502"/>
    </location>
</feature>
<keyword evidence="3" id="KW-1185">Reference proteome</keyword>
<dbReference type="Proteomes" id="UP000199561">
    <property type="component" value="Unassembled WGS sequence"/>
</dbReference>